<gene>
    <name evidence="1" type="ORF">FYJ60_00425</name>
</gene>
<dbReference type="EMBL" id="VUMV01000001">
    <property type="protein sequence ID" value="MST80802.1"/>
    <property type="molecule type" value="Genomic_DNA"/>
</dbReference>
<name>A0A7X2P5Y0_9FIRM</name>
<keyword evidence="2" id="KW-1185">Reference proteome</keyword>
<evidence type="ECO:0000313" key="2">
    <source>
        <dbReference type="Proteomes" id="UP000466864"/>
    </source>
</evidence>
<comment type="caution">
    <text evidence="1">The sequence shown here is derived from an EMBL/GenBank/DDBJ whole genome shotgun (WGS) entry which is preliminary data.</text>
</comment>
<protein>
    <recommendedName>
        <fullName evidence="3">DUF2007 domain-containing protein</fullName>
    </recommendedName>
</protein>
<sequence>MFFKRELFLTFDTIELQKIIRMLDSANIRYEIRSSDFGRSNRGSGLLGSLGENMNQKIMYYVYVRKNDYDLAKSIIDGTVPGA</sequence>
<proteinExistence type="predicted"/>
<dbReference type="RefSeq" id="WP_154456621.1">
    <property type="nucleotide sequence ID" value="NZ_VUMV01000001.1"/>
</dbReference>
<reference evidence="1 2" key="1">
    <citation type="submission" date="2019-08" db="EMBL/GenBank/DDBJ databases">
        <title>In-depth cultivation of the pig gut microbiome towards novel bacterial diversity and tailored functional studies.</title>
        <authorList>
            <person name="Wylensek D."/>
            <person name="Hitch T.C.A."/>
            <person name="Clavel T."/>
        </authorList>
    </citation>
    <scope>NUCLEOTIDE SEQUENCE [LARGE SCALE GENOMIC DNA]</scope>
    <source>
        <strain evidence="1 2">Oil+RF-744-WCA-WT-13</strain>
    </source>
</reference>
<evidence type="ECO:0000313" key="1">
    <source>
        <dbReference type="EMBL" id="MST80802.1"/>
    </source>
</evidence>
<dbReference type="AlphaFoldDB" id="A0A7X2P5Y0"/>
<dbReference type="Proteomes" id="UP000466864">
    <property type="component" value="Unassembled WGS sequence"/>
</dbReference>
<evidence type="ECO:0008006" key="3">
    <source>
        <dbReference type="Google" id="ProtNLM"/>
    </source>
</evidence>
<organism evidence="1 2">
    <name type="scientific">Bilifractor porci</name>
    <dbReference type="NCBI Taxonomy" id="2606636"/>
    <lineage>
        <taxon>Bacteria</taxon>
        <taxon>Bacillati</taxon>
        <taxon>Bacillota</taxon>
        <taxon>Clostridia</taxon>
        <taxon>Lachnospirales</taxon>
        <taxon>Lachnospiraceae</taxon>
        <taxon>Bilifractor</taxon>
    </lineage>
</organism>
<accession>A0A7X2P5Y0</accession>